<accession>A0A9Q0KN92</accession>
<sequence>MSLLLPPPPPVIVYPNTVSPSPSSHSKGSFGMVFIVLAVIVVLSAIACFLGRLCSRRSSSSKPRQESQDHTFNPKSKPRQESQDYTFHPKPKRESQDHTFQPKPKRESQDHTFHPKDGDLEFGFNKGIPTSKPAINGGRTDSIPGYSFETKDDIKAARYGAARAST</sequence>
<evidence type="ECO:0000313" key="4">
    <source>
        <dbReference type="Proteomes" id="UP001141806"/>
    </source>
</evidence>
<gene>
    <name evidence="3" type="ORF">NE237_006783</name>
</gene>
<name>A0A9Q0KN92_9MAGN</name>
<organism evidence="3 4">
    <name type="scientific">Protea cynaroides</name>
    <dbReference type="NCBI Taxonomy" id="273540"/>
    <lineage>
        <taxon>Eukaryota</taxon>
        <taxon>Viridiplantae</taxon>
        <taxon>Streptophyta</taxon>
        <taxon>Embryophyta</taxon>
        <taxon>Tracheophyta</taxon>
        <taxon>Spermatophyta</taxon>
        <taxon>Magnoliopsida</taxon>
        <taxon>Proteales</taxon>
        <taxon>Proteaceae</taxon>
        <taxon>Protea</taxon>
    </lineage>
</organism>
<dbReference type="OrthoDB" id="1906668at2759"/>
<keyword evidence="4" id="KW-1185">Reference proteome</keyword>
<comment type="caution">
    <text evidence="3">The sequence shown here is derived from an EMBL/GenBank/DDBJ whole genome shotgun (WGS) entry which is preliminary data.</text>
</comment>
<dbReference type="EMBL" id="JAMYWD010000004">
    <property type="protein sequence ID" value="KAJ4973609.1"/>
    <property type="molecule type" value="Genomic_DNA"/>
</dbReference>
<dbReference type="PANTHER" id="PTHR33429:SF7">
    <property type="entry name" value="OS02G0708000 PROTEIN"/>
    <property type="match status" value="1"/>
</dbReference>
<protein>
    <recommendedName>
        <fullName evidence="5">Transmembrane protein</fullName>
    </recommendedName>
</protein>
<feature type="compositionally biased region" description="Basic and acidic residues" evidence="1">
    <location>
        <begin position="104"/>
        <end position="119"/>
    </location>
</feature>
<keyword evidence="2" id="KW-0812">Transmembrane</keyword>
<proteinExistence type="predicted"/>
<feature type="region of interest" description="Disordered" evidence="1">
    <location>
        <begin position="57"/>
        <end position="146"/>
    </location>
</feature>
<reference evidence="3" key="1">
    <citation type="journal article" date="2023" name="Plant J.">
        <title>The genome of the king protea, Protea cynaroides.</title>
        <authorList>
            <person name="Chang J."/>
            <person name="Duong T.A."/>
            <person name="Schoeman C."/>
            <person name="Ma X."/>
            <person name="Roodt D."/>
            <person name="Barker N."/>
            <person name="Li Z."/>
            <person name="Van de Peer Y."/>
            <person name="Mizrachi E."/>
        </authorList>
    </citation>
    <scope>NUCLEOTIDE SEQUENCE</scope>
    <source>
        <tissue evidence="3">Young leaves</tissue>
    </source>
</reference>
<feature type="transmembrane region" description="Helical" evidence="2">
    <location>
        <begin position="30"/>
        <end position="54"/>
    </location>
</feature>
<evidence type="ECO:0000256" key="2">
    <source>
        <dbReference type="SAM" id="Phobius"/>
    </source>
</evidence>
<keyword evidence="2" id="KW-1133">Transmembrane helix</keyword>
<dbReference type="PANTHER" id="PTHR33429">
    <property type="entry name" value="OS02G0708000 PROTEIN-RELATED"/>
    <property type="match status" value="1"/>
</dbReference>
<evidence type="ECO:0000313" key="3">
    <source>
        <dbReference type="EMBL" id="KAJ4973609.1"/>
    </source>
</evidence>
<dbReference type="AlphaFoldDB" id="A0A9Q0KN92"/>
<evidence type="ECO:0008006" key="5">
    <source>
        <dbReference type="Google" id="ProtNLM"/>
    </source>
</evidence>
<keyword evidence="2" id="KW-0472">Membrane</keyword>
<dbReference type="Proteomes" id="UP001141806">
    <property type="component" value="Unassembled WGS sequence"/>
</dbReference>
<evidence type="ECO:0000256" key="1">
    <source>
        <dbReference type="SAM" id="MobiDB-lite"/>
    </source>
</evidence>